<keyword evidence="1" id="KW-0732">Signal</keyword>
<protein>
    <submittedName>
        <fullName evidence="3">Family 10 glycosylhydrolase</fullName>
    </submittedName>
</protein>
<evidence type="ECO:0000256" key="1">
    <source>
        <dbReference type="ARBA" id="ARBA00022729"/>
    </source>
</evidence>
<keyword evidence="4" id="KW-1185">Reference proteome</keyword>
<dbReference type="InterPro" id="IPR003790">
    <property type="entry name" value="GHL10"/>
</dbReference>
<dbReference type="Gene3D" id="3.20.20.80">
    <property type="entry name" value="Glycosidases"/>
    <property type="match status" value="1"/>
</dbReference>
<dbReference type="InterPro" id="IPR017853">
    <property type="entry name" value="GH"/>
</dbReference>
<accession>A0AA43KD58</accession>
<dbReference type="Proteomes" id="UP001159387">
    <property type="component" value="Unassembled WGS sequence"/>
</dbReference>
<dbReference type="SUPFAM" id="SSF51445">
    <property type="entry name" value="(Trans)glycosidases"/>
    <property type="match status" value="1"/>
</dbReference>
<name>A0AA43KD58_9CYAN</name>
<dbReference type="AlphaFoldDB" id="A0AA43KD58"/>
<dbReference type="RefSeq" id="WP_280656098.1">
    <property type="nucleotide sequence ID" value="NZ_JANQDH010000119.1"/>
</dbReference>
<dbReference type="PANTHER" id="PTHR43405:SF1">
    <property type="entry name" value="GLYCOSYL HYDROLASE DIGH"/>
    <property type="match status" value="1"/>
</dbReference>
<evidence type="ECO:0000313" key="4">
    <source>
        <dbReference type="Proteomes" id="UP001159387"/>
    </source>
</evidence>
<dbReference type="InterPro" id="IPR052177">
    <property type="entry name" value="Divisome_Glycosyl_Hydrolase"/>
</dbReference>
<sequence>MSNFPFNLARTILFCRFWRGLFTTVFTSSLLISGNLNQAAQAQVTDYCQLSPAAAKTKESLRLSALQGNEDAQKRYQQLVKQHAQDLQNCRDRTWPEVQAVWLRLYPCDLQPGAIDQVMDRIVNRGYNQVYLEVFYDGQVLLPAAANPTVWTSVIRTPGAENVDLLATAIQKGRERGLKVYAWMFTKNFGYTYAQRPDRQEALARNGKGQTSLYVTDNNSQVFIDPYNLQAKQDYYQMVLEVVRRRPDGMLFDYVRYPRQAGSDSIATKVSDLWLFSPATQQALYRRAQNNKALELIKRFLGKGYVSAGDINEVDQLYPNENEPMWQGRIPPPEPKSISSADDRQRLLQLQLWQLAVAHAMQGILDFVALAAYPAQQQGIPSGAVFFPYGNQTLGQGYDSRLQPWDRFPSSLQWHPMSYATCGNAICIVDEVKRVLQSAPPGTKIIPALAGTWGKSMSNRPSLEAQMQALRQFAPQLAGVSHFAYSWQEPEHDNQRKFCRVR</sequence>
<feature type="domain" description="Glycosyl hydrolase-like 10" evidence="2">
    <location>
        <begin position="123"/>
        <end position="268"/>
    </location>
</feature>
<dbReference type="EMBL" id="JANQDH010000119">
    <property type="protein sequence ID" value="MDH6062157.1"/>
    <property type="molecule type" value="Genomic_DNA"/>
</dbReference>
<evidence type="ECO:0000259" key="2">
    <source>
        <dbReference type="Pfam" id="PF02638"/>
    </source>
</evidence>
<evidence type="ECO:0000313" key="3">
    <source>
        <dbReference type="EMBL" id="MDH6062157.1"/>
    </source>
</evidence>
<dbReference type="Pfam" id="PF02638">
    <property type="entry name" value="GHL10"/>
    <property type="match status" value="1"/>
</dbReference>
<organism evidence="3 4">
    <name type="scientific">Chrysosporum bergii ANA360D</name>
    <dbReference type="NCBI Taxonomy" id="617107"/>
    <lineage>
        <taxon>Bacteria</taxon>
        <taxon>Bacillati</taxon>
        <taxon>Cyanobacteriota</taxon>
        <taxon>Cyanophyceae</taxon>
        <taxon>Nostocales</taxon>
        <taxon>Nodulariaceae</taxon>
        <taxon>Chrysosporum</taxon>
    </lineage>
</organism>
<comment type="caution">
    <text evidence="3">The sequence shown here is derived from an EMBL/GenBank/DDBJ whole genome shotgun (WGS) entry which is preliminary data.</text>
</comment>
<gene>
    <name evidence="3" type="ORF">NWP17_17240</name>
</gene>
<reference evidence="3 4" key="1">
    <citation type="journal article" date="2023" name="J. Phycol.">
        <title>Chrysosporum ovalisporum is synonymous with the true-branching cyanobacterium Umezakia natans (Nostocales/Aphanizomenonaceae).</title>
        <authorList>
            <person name="McGregor G.B."/>
            <person name="Sendall B.C."/>
            <person name="Niiyama Y."/>
            <person name="Tuji A."/>
            <person name="Willis A."/>
        </authorList>
    </citation>
    <scope>NUCLEOTIDE SEQUENCE [LARGE SCALE GENOMIC DNA]</scope>
    <source>
        <strain evidence="3 4">ANA360D</strain>
    </source>
</reference>
<dbReference type="PANTHER" id="PTHR43405">
    <property type="entry name" value="GLYCOSYL HYDROLASE DIGH"/>
    <property type="match status" value="1"/>
</dbReference>
<proteinExistence type="predicted"/>